<reference evidence="1" key="1">
    <citation type="submission" date="2021-06" db="EMBL/GenBank/DDBJ databases">
        <authorList>
            <person name="Kallberg Y."/>
            <person name="Tangrot J."/>
            <person name="Rosling A."/>
        </authorList>
    </citation>
    <scope>NUCLEOTIDE SEQUENCE</scope>
    <source>
        <strain evidence="1">FL966</strain>
    </source>
</reference>
<protein>
    <submittedName>
        <fullName evidence="1">3198_t:CDS:1</fullName>
    </submittedName>
</protein>
<evidence type="ECO:0000313" key="2">
    <source>
        <dbReference type="Proteomes" id="UP000789759"/>
    </source>
</evidence>
<accession>A0A9N9D2L5</accession>
<sequence length="54" mass="5870">MNRSHTGAMISDAMKVCLQEMGIISKLVAITHDNASSNNKFLQEFACSLLQTGI</sequence>
<dbReference type="OrthoDB" id="2445211at2759"/>
<gene>
    <name evidence="1" type="ORF">CPELLU_LOCUS8059</name>
</gene>
<feature type="non-terminal residue" evidence="1">
    <location>
        <position position="1"/>
    </location>
</feature>
<proteinExistence type="predicted"/>
<dbReference type="Proteomes" id="UP000789759">
    <property type="component" value="Unassembled WGS sequence"/>
</dbReference>
<keyword evidence="2" id="KW-1185">Reference proteome</keyword>
<evidence type="ECO:0000313" key="1">
    <source>
        <dbReference type="EMBL" id="CAG8623852.1"/>
    </source>
</evidence>
<name>A0A9N9D2L5_9GLOM</name>
<dbReference type="AlphaFoldDB" id="A0A9N9D2L5"/>
<organism evidence="1 2">
    <name type="scientific">Cetraspora pellucida</name>
    <dbReference type="NCBI Taxonomy" id="1433469"/>
    <lineage>
        <taxon>Eukaryota</taxon>
        <taxon>Fungi</taxon>
        <taxon>Fungi incertae sedis</taxon>
        <taxon>Mucoromycota</taxon>
        <taxon>Glomeromycotina</taxon>
        <taxon>Glomeromycetes</taxon>
        <taxon>Diversisporales</taxon>
        <taxon>Gigasporaceae</taxon>
        <taxon>Cetraspora</taxon>
    </lineage>
</organism>
<comment type="caution">
    <text evidence="1">The sequence shown here is derived from an EMBL/GenBank/DDBJ whole genome shotgun (WGS) entry which is preliminary data.</text>
</comment>
<dbReference type="EMBL" id="CAJVQA010005586">
    <property type="protein sequence ID" value="CAG8623852.1"/>
    <property type="molecule type" value="Genomic_DNA"/>
</dbReference>